<sequence>MIRAFLGHRGALRMIRSVTDRARISAVTSVAPLGHRVASKSARSGHRSARLGARHCKGIVMPFWCPADVLLVPAQYTSETEEVTP</sequence>
<reference evidence="1 2" key="1">
    <citation type="submission" date="2017-03" db="EMBL/GenBank/DDBJ databases">
        <authorList>
            <person name="Afonso C.L."/>
            <person name="Miller P.J."/>
            <person name="Scott M.A."/>
            <person name="Spackman E."/>
            <person name="Goraichik I."/>
            <person name="Dimitrov K.M."/>
            <person name="Suarez D.L."/>
            <person name="Swayne D.E."/>
        </authorList>
    </citation>
    <scope>NUCLEOTIDE SEQUENCE [LARGE SCALE GENOMIC DNA]</scope>
    <source>
        <strain evidence="1 2">Mu101</strain>
    </source>
</reference>
<accession>A0A2H1KHA4</accession>
<protein>
    <submittedName>
        <fullName evidence="1">Uncharacterized protein</fullName>
    </submittedName>
</protein>
<gene>
    <name evidence="1" type="ORF">BLIN101_03355</name>
</gene>
<dbReference type="Proteomes" id="UP000234498">
    <property type="component" value="Unassembled WGS sequence"/>
</dbReference>
<dbReference type="EMBL" id="FXZA01000038">
    <property type="protein sequence ID" value="SMX99140.1"/>
    <property type="molecule type" value="Genomic_DNA"/>
</dbReference>
<dbReference type="AlphaFoldDB" id="A0A2H1KHA4"/>
<evidence type="ECO:0000313" key="1">
    <source>
        <dbReference type="EMBL" id="SMX99140.1"/>
    </source>
</evidence>
<proteinExistence type="predicted"/>
<name>A0A2H1KHA4_BRELN</name>
<organism evidence="1 2">
    <name type="scientific">Brevibacterium linens</name>
    <dbReference type="NCBI Taxonomy" id="1703"/>
    <lineage>
        <taxon>Bacteria</taxon>
        <taxon>Bacillati</taxon>
        <taxon>Actinomycetota</taxon>
        <taxon>Actinomycetes</taxon>
        <taxon>Micrococcales</taxon>
        <taxon>Brevibacteriaceae</taxon>
        <taxon>Brevibacterium</taxon>
    </lineage>
</organism>
<evidence type="ECO:0000313" key="2">
    <source>
        <dbReference type="Proteomes" id="UP000234498"/>
    </source>
</evidence>